<feature type="domain" description="ABC transporter" evidence="2">
    <location>
        <begin position="72"/>
        <end position="162"/>
    </location>
</feature>
<name>A0AAD7R8Y2_9TELE</name>
<feature type="compositionally biased region" description="Polar residues" evidence="1">
    <location>
        <begin position="1"/>
        <end position="16"/>
    </location>
</feature>
<dbReference type="GO" id="GO:0016887">
    <property type="term" value="F:ATP hydrolysis activity"/>
    <property type="evidence" value="ECO:0007669"/>
    <property type="project" value="InterPro"/>
</dbReference>
<dbReference type="GO" id="GO:0033700">
    <property type="term" value="P:phospholipid efflux"/>
    <property type="evidence" value="ECO:0007669"/>
    <property type="project" value="TreeGrafter"/>
</dbReference>
<evidence type="ECO:0000313" key="3">
    <source>
        <dbReference type="EMBL" id="KAJ8371667.1"/>
    </source>
</evidence>
<feature type="region of interest" description="Disordered" evidence="1">
    <location>
        <begin position="1"/>
        <end position="33"/>
    </location>
</feature>
<dbReference type="PANTHER" id="PTHR19229">
    <property type="entry name" value="ATP-BINDING CASSETTE TRANSPORTER SUBFAMILY A ABCA"/>
    <property type="match status" value="1"/>
</dbReference>
<dbReference type="GO" id="GO:0016020">
    <property type="term" value="C:membrane"/>
    <property type="evidence" value="ECO:0007669"/>
    <property type="project" value="InterPro"/>
</dbReference>
<dbReference type="Gene3D" id="3.40.50.300">
    <property type="entry name" value="P-loop containing nucleotide triphosphate hydrolases"/>
    <property type="match status" value="1"/>
</dbReference>
<dbReference type="Pfam" id="PF00005">
    <property type="entry name" value="ABC_tran"/>
    <property type="match status" value="1"/>
</dbReference>
<dbReference type="GO" id="GO:0140359">
    <property type="term" value="F:ABC-type transporter activity"/>
    <property type="evidence" value="ECO:0007669"/>
    <property type="project" value="InterPro"/>
</dbReference>
<protein>
    <recommendedName>
        <fullName evidence="2">ABC transporter domain-containing protein</fullName>
    </recommendedName>
</protein>
<dbReference type="GO" id="GO:0090556">
    <property type="term" value="F:phosphatidylserine floppase activity"/>
    <property type="evidence" value="ECO:0007669"/>
    <property type="project" value="TreeGrafter"/>
</dbReference>
<evidence type="ECO:0000313" key="4">
    <source>
        <dbReference type="Proteomes" id="UP001221898"/>
    </source>
</evidence>
<dbReference type="SUPFAM" id="SSF52540">
    <property type="entry name" value="P-loop containing nucleoside triphosphate hydrolases"/>
    <property type="match status" value="1"/>
</dbReference>
<accession>A0AAD7R8Y2</accession>
<dbReference type="InterPro" id="IPR026082">
    <property type="entry name" value="ABCA"/>
</dbReference>
<dbReference type="Proteomes" id="UP001221898">
    <property type="component" value="Unassembled WGS sequence"/>
</dbReference>
<organism evidence="3 4">
    <name type="scientific">Aldrovandia affinis</name>
    <dbReference type="NCBI Taxonomy" id="143900"/>
    <lineage>
        <taxon>Eukaryota</taxon>
        <taxon>Metazoa</taxon>
        <taxon>Chordata</taxon>
        <taxon>Craniata</taxon>
        <taxon>Vertebrata</taxon>
        <taxon>Euteleostomi</taxon>
        <taxon>Actinopterygii</taxon>
        <taxon>Neopterygii</taxon>
        <taxon>Teleostei</taxon>
        <taxon>Notacanthiformes</taxon>
        <taxon>Halosauridae</taxon>
        <taxon>Aldrovandia</taxon>
    </lineage>
</organism>
<evidence type="ECO:0000259" key="2">
    <source>
        <dbReference type="Pfam" id="PF00005"/>
    </source>
</evidence>
<dbReference type="InterPro" id="IPR027417">
    <property type="entry name" value="P-loop_NTPase"/>
</dbReference>
<dbReference type="GO" id="GO:0005524">
    <property type="term" value="F:ATP binding"/>
    <property type="evidence" value="ECO:0007669"/>
    <property type="project" value="InterPro"/>
</dbReference>
<comment type="caution">
    <text evidence="3">The sequence shown here is derived from an EMBL/GenBank/DDBJ whole genome shotgun (WGS) entry which is preliminary data.</text>
</comment>
<dbReference type="GO" id="GO:0090554">
    <property type="term" value="F:phosphatidylcholine floppase activity"/>
    <property type="evidence" value="ECO:0007669"/>
    <property type="project" value="TreeGrafter"/>
</dbReference>
<sequence length="185" mass="20427">MEPFVSSNSRPDQSLASCRPLSTKLKPIGEEDEDVARERQRILGGGGHTDILELKQLTKVYKRKQSPAVDRLCVGIPRGECFGLLGVNGAGKTSTFKMLMGDCVVTSGEAHLAGKSMLAKNKQLLRIEDYSVSQTTLDQVFVNFAKDQSDEDHLKDILTNRKEAVVDRSQLDSFLQDKKAKETSV</sequence>
<dbReference type="InterPro" id="IPR003439">
    <property type="entry name" value="ABC_transporter-like_ATP-bd"/>
</dbReference>
<keyword evidence="4" id="KW-1185">Reference proteome</keyword>
<evidence type="ECO:0000256" key="1">
    <source>
        <dbReference type="SAM" id="MobiDB-lite"/>
    </source>
</evidence>
<gene>
    <name evidence="3" type="ORF">AAFF_G00303430</name>
</gene>
<dbReference type="PANTHER" id="PTHR19229:SF34">
    <property type="entry name" value="PHOSPHOLIPID-TRANSPORTING ATPASE ABCA1"/>
    <property type="match status" value="1"/>
</dbReference>
<proteinExistence type="predicted"/>
<reference evidence="3" key="1">
    <citation type="journal article" date="2023" name="Science">
        <title>Genome structures resolve the early diversification of teleost fishes.</title>
        <authorList>
            <person name="Parey E."/>
            <person name="Louis A."/>
            <person name="Montfort J."/>
            <person name="Bouchez O."/>
            <person name="Roques C."/>
            <person name="Iampietro C."/>
            <person name="Lluch J."/>
            <person name="Castinel A."/>
            <person name="Donnadieu C."/>
            <person name="Desvignes T."/>
            <person name="Floi Bucao C."/>
            <person name="Jouanno E."/>
            <person name="Wen M."/>
            <person name="Mejri S."/>
            <person name="Dirks R."/>
            <person name="Jansen H."/>
            <person name="Henkel C."/>
            <person name="Chen W.J."/>
            <person name="Zahm M."/>
            <person name="Cabau C."/>
            <person name="Klopp C."/>
            <person name="Thompson A.W."/>
            <person name="Robinson-Rechavi M."/>
            <person name="Braasch I."/>
            <person name="Lecointre G."/>
            <person name="Bobe J."/>
            <person name="Postlethwait J.H."/>
            <person name="Berthelot C."/>
            <person name="Roest Crollius H."/>
            <person name="Guiguen Y."/>
        </authorList>
    </citation>
    <scope>NUCLEOTIDE SEQUENCE</scope>
    <source>
        <strain evidence="3">NC1722</strain>
    </source>
</reference>
<dbReference type="AlphaFoldDB" id="A0AAD7R8Y2"/>
<dbReference type="EMBL" id="JAINUG010000438">
    <property type="protein sequence ID" value="KAJ8371667.1"/>
    <property type="molecule type" value="Genomic_DNA"/>
</dbReference>